<protein>
    <submittedName>
        <fullName evidence="1">B149.9</fullName>
    </submittedName>
</protein>
<organism evidence="1 2">
    <name type="scientific">miniopterid betaherpesvirus 1</name>
    <dbReference type="NCBI Taxonomy" id="3070189"/>
    <lineage>
        <taxon>Viruses</taxon>
        <taxon>Duplodnaviria</taxon>
        <taxon>Heunggongvirae</taxon>
        <taxon>Peploviricota</taxon>
        <taxon>Herviviricetes</taxon>
        <taxon>Herpesvirales</taxon>
        <taxon>Orthoherpesviridae</taxon>
        <taxon>Betaherpesvirinae</taxon>
        <taxon>Quwivirus</taxon>
        <taxon>Quwivirus miniopteridbeta1</taxon>
    </lineage>
</organism>
<dbReference type="GeneID" id="80534878"/>
<dbReference type="EMBL" id="JQ805139">
    <property type="protein sequence ID" value="AFK83986.1"/>
    <property type="molecule type" value="Genomic_DNA"/>
</dbReference>
<proteinExistence type="predicted"/>
<evidence type="ECO:0000313" key="2">
    <source>
        <dbReference type="Proteomes" id="UP000103899"/>
    </source>
</evidence>
<dbReference type="Proteomes" id="UP000103899">
    <property type="component" value="Segment"/>
</dbReference>
<evidence type="ECO:0000313" key="1">
    <source>
        <dbReference type="EMBL" id="AFK83986.1"/>
    </source>
</evidence>
<keyword evidence="2" id="KW-1185">Reference proteome</keyword>
<reference evidence="1 2" key="1">
    <citation type="journal article" date="2012" name="J. Virol.">
        <title>A Novel Bat Herpesvirus Encodes Homologues of Major Histocompatibility Complex Classes I and II, C-Type Lectin, and a Unique Family of Immune-Related Genes.</title>
        <authorList>
            <person name="Zhang H."/>
            <person name="Todd S."/>
            <person name="Tachedjian M."/>
            <person name="Barr J.A."/>
            <person name="Luo M."/>
            <person name="Yu M."/>
            <person name="Marsh G.A."/>
            <person name="Crameri G."/>
            <person name="Wang L.F."/>
        </authorList>
    </citation>
    <scope>NUCLEOTIDE SEQUENCE [LARGE SCALE GENOMIC DNA]</scope>
    <source>
        <strain evidence="1">B7D8</strain>
    </source>
</reference>
<name>I3VQE2_9BETA</name>
<sequence>MDIQRGLHNLVMLACVWQLMFQRVYSNYKCPRENDKYYNEGESVRFSCKERQLLDFFNCKTRSTHRIILAQTIGNISFTSPWYLGTNGTGIFDDTVVGWFSCMSTSVICARREFILGYKTLTSSYKRQNGKDIFVCDTLYPDMVNLEMYVNGVNVTGYHVSRNGTMQHTAPVIFNATCVAHMPCIGRTFYGTQFNFHDNVFALKNNETGNLNCSRDYEGTTSIQPVNIKVGGIFPEPCNNMTIQDDLKSTTCGWCVTVTNDTVLLSDVFTLNTSDPCPIAETVDKTMLAFVSDAGSSCVSISRGFGCLIIFFVNVIYYHEIIL</sequence>
<dbReference type="RefSeq" id="YP_010797175.1">
    <property type="nucleotide sequence ID" value="NC_076129.1"/>
</dbReference>
<dbReference type="KEGG" id="vg:80534878"/>
<accession>I3VQE2</accession>